<evidence type="ECO:0000313" key="3">
    <source>
        <dbReference type="EMBL" id="EPQ66757.1"/>
    </source>
</evidence>
<dbReference type="InterPro" id="IPR012472">
    <property type="entry name" value="MCP1_TM"/>
</dbReference>
<keyword evidence="1" id="KW-0472">Membrane</keyword>
<keyword evidence="1" id="KW-1133">Transmembrane helix</keyword>
<dbReference type="EMBL" id="UIGY01000015">
    <property type="protein sequence ID" value="SUZ08264.1"/>
    <property type="molecule type" value="Genomic_DNA"/>
</dbReference>
<feature type="transmembrane region" description="Helical" evidence="1">
    <location>
        <begin position="219"/>
        <end position="240"/>
    </location>
</feature>
<evidence type="ECO:0000256" key="1">
    <source>
        <dbReference type="SAM" id="Phobius"/>
    </source>
</evidence>
<dbReference type="SUPFAM" id="SSF81343">
    <property type="entry name" value="Fumarate reductase respiratory complex transmembrane subunits"/>
    <property type="match status" value="1"/>
</dbReference>
<feature type="domain" description="Mitochondrial adapter protein MCP1 transmembrane" evidence="2">
    <location>
        <begin position="182"/>
        <end position="285"/>
    </location>
</feature>
<evidence type="ECO:0000313" key="4">
    <source>
        <dbReference type="EMBL" id="SUZ08264.1"/>
    </source>
</evidence>
<reference evidence="5" key="1">
    <citation type="journal article" date="2013" name="Nat. Genet.">
        <title>The wheat powdery mildew genome shows the unique evolution of an obligate biotroph.</title>
        <authorList>
            <person name="Wicker T."/>
            <person name="Oberhaensli S."/>
            <person name="Parlange F."/>
            <person name="Buchmann J.P."/>
            <person name="Shatalina M."/>
            <person name="Roffler S."/>
            <person name="Ben-David R."/>
            <person name="Dolezel J."/>
            <person name="Simkova H."/>
            <person name="Schulze-Lefert P."/>
            <person name="Spanu P.D."/>
            <person name="Bruggmann R."/>
            <person name="Amselem J."/>
            <person name="Quesneville H."/>
            <person name="Ver Loren van Themaat E."/>
            <person name="Paape T."/>
            <person name="Shimizu K.K."/>
            <person name="Keller B."/>
        </authorList>
    </citation>
    <scope>NUCLEOTIDE SEQUENCE [LARGE SCALE GENOMIC DNA]</scope>
    <source>
        <strain evidence="5">96224</strain>
    </source>
</reference>
<organism evidence="4">
    <name type="scientific">Blumeria graminis f. sp. tritici 96224</name>
    <dbReference type="NCBI Taxonomy" id="1268274"/>
    <lineage>
        <taxon>Eukaryota</taxon>
        <taxon>Fungi</taxon>
        <taxon>Dikarya</taxon>
        <taxon>Ascomycota</taxon>
        <taxon>Pezizomycotina</taxon>
        <taxon>Leotiomycetes</taxon>
        <taxon>Erysiphales</taxon>
        <taxon>Erysiphaceae</taxon>
        <taxon>Blumeria</taxon>
    </lineage>
</organism>
<dbReference type="PANTHER" id="PTHR38409">
    <property type="entry name" value="MDM10-COMPLEMENTING PROTEIN 1"/>
    <property type="match status" value="1"/>
</dbReference>
<reference evidence="4" key="3">
    <citation type="submission" date="2018-07" db="EMBL/GenBank/DDBJ databases">
        <authorList>
            <person name="Quirk P.G."/>
            <person name="Krulwich T.A."/>
        </authorList>
    </citation>
    <scope>NUCLEOTIDE SEQUENCE</scope>
    <source>
        <strain evidence="4">96224</strain>
    </source>
</reference>
<dbReference type="InterPro" id="IPR034804">
    <property type="entry name" value="SQR/QFR_C/D"/>
</dbReference>
<dbReference type="OrthoDB" id="10259513at2759"/>
<evidence type="ECO:0000313" key="5">
    <source>
        <dbReference type="Proteomes" id="UP000053110"/>
    </source>
</evidence>
<name>A0A061HKL4_BLUGR</name>
<proteinExistence type="predicted"/>
<dbReference type="Proteomes" id="UP000053110">
    <property type="component" value="Unassembled WGS sequence"/>
</dbReference>
<dbReference type="GO" id="GO:0005741">
    <property type="term" value="C:mitochondrial outer membrane"/>
    <property type="evidence" value="ECO:0007669"/>
    <property type="project" value="TreeGrafter"/>
</dbReference>
<dbReference type="InterPro" id="IPR039960">
    <property type="entry name" value="MCP1"/>
</dbReference>
<keyword evidence="1" id="KW-0812">Transmembrane</keyword>
<dbReference type="Pfam" id="PF07950">
    <property type="entry name" value="MCP1_TM"/>
    <property type="match status" value="1"/>
</dbReference>
<sequence length="304" mass="33722">MADCHFFPHRDMNCTANAELSKMTLLEQDICPSLQLVEPLPLEIPDDEKEYSMVNSAQMSGATLKTGHSPAYYFMRLQRYSSYVFGVFAGVHLANTSLIPLVTQSVEASESYLLLTRPYYHNFPLEETLITVPIVLHITAGVALRLHRRRIRQRQYGTTEDRQASSWPPISWCSVSGYMLTPLVVGHAFLNRILPWIHEGGSSGVGLGYVSHGFARHPILATTSYLTLMGLAAGHFSWGLAKWRGWLPADDSRGARRRWWAIQGVTAVVAVSWMAGGLGVVARGGRADGWVGRGYDVLYGRVGL</sequence>
<gene>
    <name evidence="3" type="ORF">BGT96224_68</name>
    <name evidence="4" type="ORF">BGT96224V2_LOCUS1439</name>
</gene>
<accession>A0A061HKL4</accession>
<reference evidence="3" key="2">
    <citation type="submission" date="2013-01" db="EMBL/GenBank/DDBJ databases">
        <title>The wheat powdery mildew genome reveals unique evolution of an obligate biotroph.</title>
        <authorList>
            <person name="Oberhaensli S."/>
            <person name="Wicker T."/>
            <person name="Keller B."/>
        </authorList>
    </citation>
    <scope>NUCLEOTIDE SEQUENCE</scope>
    <source>
        <strain evidence="3">96224</strain>
    </source>
</reference>
<dbReference type="GO" id="GO:0055088">
    <property type="term" value="P:lipid homeostasis"/>
    <property type="evidence" value="ECO:0007669"/>
    <property type="project" value="InterPro"/>
</dbReference>
<evidence type="ECO:0000259" key="2">
    <source>
        <dbReference type="Pfam" id="PF07950"/>
    </source>
</evidence>
<dbReference type="PANTHER" id="PTHR38409:SF1">
    <property type="entry name" value="MITOCHONDRIAL ADAPTER PROTEIN MCP1"/>
    <property type="match status" value="1"/>
</dbReference>
<feature type="transmembrane region" description="Helical" evidence="1">
    <location>
        <begin position="83"/>
        <end position="103"/>
    </location>
</feature>
<dbReference type="Gene3D" id="1.20.1300.10">
    <property type="entry name" value="Fumarate reductase/succinate dehydrogenase, transmembrane subunit"/>
    <property type="match status" value="1"/>
</dbReference>
<dbReference type="HOGENOM" id="CLU_060790_0_0_1"/>
<feature type="transmembrane region" description="Helical" evidence="1">
    <location>
        <begin position="260"/>
        <end position="281"/>
    </location>
</feature>
<feature type="transmembrane region" description="Helical" evidence="1">
    <location>
        <begin position="123"/>
        <end position="144"/>
    </location>
</feature>
<dbReference type="GO" id="GO:0007005">
    <property type="term" value="P:mitochondrion organization"/>
    <property type="evidence" value="ECO:0007669"/>
    <property type="project" value="TreeGrafter"/>
</dbReference>
<protein>
    <submittedName>
        <fullName evidence="4">Bgt-68</fullName>
    </submittedName>
</protein>
<dbReference type="AlphaFoldDB" id="A0A061HKL4"/>
<dbReference type="EMBL" id="KE374988">
    <property type="protein sequence ID" value="EPQ66757.1"/>
    <property type="molecule type" value="Genomic_DNA"/>
</dbReference>